<keyword evidence="1 3" id="KW-0245">EGF-like domain</keyword>
<evidence type="ECO:0000256" key="5">
    <source>
        <dbReference type="SAM" id="Phobius"/>
    </source>
</evidence>
<dbReference type="RefSeq" id="XP_013754877.1">
    <property type="nucleotide sequence ID" value="XM_013899423.1"/>
</dbReference>
<dbReference type="Proteomes" id="UP000054408">
    <property type="component" value="Unassembled WGS sequence"/>
</dbReference>
<dbReference type="OrthoDB" id="41109at2759"/>
<comment type="caution">
    <text evidence="3">Lacks conserved residue(s) required for the propagation of feature annotation.</text>
</comment>
<evidence type="ECO:0000256" key="6">
    <source>
        <dbReference type="SAM" id="SignalP"/>
    </source>
</evidence>
<feature type="signal peptide" evidence="6">
    <location>
        <begin position="1"/>
        <end position="22"/>
    </location>
</feature>
<name>A0A0L0DL50_THETB</name>
<keyword evidence="5" id="KW-0812">Transmembrane</keyword>
<dbReference type="PROSITE" id="PS50026">
    <property type="entry name" value="EGF_3"/>
    <property type="match status" value="1"/>
</dbReference>
<dbReference type="InterPro" id="IPR024731">
    <property type="entry name" value="NELL2-like_EGF"/>
</dbReference>
<keyword evidence="9" id="KW-1185">Reference proteome</keyword>
<keyword evidence="5" id="KW-1133">Transmembrane helix</keyword>
<dbReference type="GeneID" id="25567680"/>
<dbReference type="Gene3D" id="2.10.25.10">
    <property type="entry name" value="Laminin"/>
    <property type="match status" value="1"/>
</dbReference>
<evidence type="ECO:0000256" key="1">
    <source>
        <dbReference type="ARBA" id="ARBA00022536"/>
    </source>
</evidence>
<dbReference type="SUPFAM" id="SSF57196">
    <property type="entry name" value="EGF/Laminin"/>
    <property type="match status" value="1"/>
</dbReference>
<sequence length="409" mass="42754">MIGARVLLCVVLLNYVIGMANGHGWMMDPVPRSGGGQGSGNASTSGPCGKAGSVTPVATWTTGQTVVVQYKRANNHGDTSNAVDFTLSLPAGGKTNPQPADFEANGDDIIEVISKALMDVTVSTAQSASFVVPDFNLSADATAALQFHWTPTSGASWYDCAWVTITAPPANNPCLQTANGGCHANATCTPAQTGGTRTCACRVGYIGDGITCEEAPAPITVELEVKGLNVNQNTFTANIAFVLGLPTSRILYDRSEELRSKGNSRVYFSITAAQDGSSPEPEILKLRNMFLQDDEKLDDLDLTLVELKLGNDPTEYEFKEGGQPLPGATTSSPSGRSAGETAGLVIGIIIGVAVFAAIAIAAAFFMIKKHSSGSSLPAYYPTKETVQAENQYTAGGASGTTYDRSNNYA</sequence>
<reference evidence="8 9" key="1">
    <citation type="submission" date="2010-05" db="EMBL/GenBank/DDBJ databases">
        <title>The Genome Sequence of Thecamonas trahens ATCC 50062.</title>
        <authorList>
            <consortium name="The Broad Institute Genome Sequencing Platform"/>
            <person name="Russ C."/>
            <person name="Cuomo C."/>
            <person name="Shea T."/>
            <person name="Young S.K."/>
            <person name="Zeng Q."/>
            <person name="Koehrsen M."/>
            <person name="Haas B."/>
            <person name="Borodovsky M."/>
            <person name="Guigo R."/>
            <person name="Alvarado L."/>
            <person name="Berlin A."/>
            <person name="Bochicchio J."/>
            <person name="Borenstein D."/>
            <person name="Chapman S."/>
            <person name="Chen Z."/>
            <person name="Freedman E."/>
            <person name="Gellesch M."/>
            <person name="Goldberg J."/>
            <person name="Griggs A."/>
            <person name="Gujja S."/>
            <person name="Heilman E."/>
            <person name="Heiman D."/>
            <person name="Hepburn T."/>
            <person name="Howarth C."/>
            <person name="Jen D."/>
            <person name="Larson L."/>
            <person name="Mehta T."/>
            <person name="Park D."/>
            <person name="Pearson M."/>
            <person name="Roberts A."/>
            <person name="Saif S."/>
            <person name="Shenoy N."/>
            <person name="Sisk P."/>
            <person name="Stolte C."/>
            <person name="Sykes S."/>
            <person name="Thomson T."/>
            <person name="Walk T."/>
            <person name="White J."/>
            <person name="Yandava C."/>
            <person name="Burger G."/>
            <person name="Gray M.W."/>
            <person name="Holland P.W.H."/>
            <person name="King N."/>
            <person name="Lang F.B.F."/>
            <person name="Roger A.J."/>
            <person name="Ruiz-Trillo I."/>
            <person name="Lander E."/>
            <person name="Nusbaum C."/>
        </authorList>
    </citation>
    <scope>NUCLEOTIDE SEQUENCE [LARGE SCALE GENOMIC DNA]</scope>
    <source>
        <strain evidence="8 9">ATCC 50062</strain>
    </source>
</reference>
<keyword evidence="6" id="KW-0732">Signal</keyword>
<evidence type="ECO:0000313" key="9">
    <source>
        <dbReference type="Proteomes" id="UP000054408"/>
    </source>
</evidence>
<evidence type="ECO:0000256" key="2">
    <source>
        <dbReference type="ARBA" id="ARBA00023157"/>
    </source>
</evidence>
<gene>
    <name evidence="8" type="ORF">AMSG_09166</name>
</gene>
<protein>
    <recommendedName>
        <fullName evidence="7">EGF-like domain-containing protein</fullName>
    </recommendedName>
</protein>
<feature type="region of interest" description="Disordered" evidence="4">
    <location>
        <begin position="31"/>
        <end position="50"/>
    </location>
</feature>
<proteinExistence type="predicted"/>
<dbReference type="EMBL" id="GL349477">
    <property type="protein sequence ID" value="KNC52990.1"/>
    <property type="molecule type" value="Genomic_DNA"/>
</dbReference>
<dbReference type="SMART" id="SM00181">
    <property type="entry name" value="EGF"/>
    <property type="match status" value="1"/>
</dbReference>
<dbReference type="AlphaFoldDB" id="A0A0L0DL50"/>
<evidence type="ECO:0000256" key="3">
    <source>
        <dbReference type="PROSITE-ProRule" id="PRU00076"/>
    </source>
</evidence>
<dbReference type="Pfam" id="PF12947">
    <property type="entry name" value="EGF_3"/>
    <property type="match status" value="1"/>
</dbReference>
<evidence type="ECO:0000313" key="8">
    <source>
        <dbReference type="EMBL" id="KNC52990.1"/>
    </source>
</evidence>
<dbReference type="FunFam" id="2.10.25.10:FF:000040">
    <property type="entry name" value="Stabilin 2"/>
    <property type="match status" value="1"/>
</dbReference>
<dbReference type="InterPro" id="IPR000742">
    <property type="entry name" value="EGF"/>
</dbReference>
<evidence type="ECO:0000259" key="7">
    <source>
        <dbReference type="PROSITE" id="PS50026"/>
    </source>
</evidence>
<evidence type="ECO:0000256" key="4">
    <source>
        <dbReference type="SAM" id="MobiDB-lite"/>
    </source>
</evidence>
<organism evidence="8 9">
    <name type="scientific">Thecamonas trahens ATCC 50062</name>
    <dbReference type="NCBI Taxonomy" id="461836"/>
    <lineage>
        <taxon>Eukaryota</taxon>
        <taxon>Apusozoa</taxon>
        <taxon>Apusomonadida</taxon>
        <taxon>Apusomonadidae</taxon>
        <taxon>Thecamonas</taxon>
    </lineage>
</organism>
<accession>A0A0L0DL50</accession>
<feature type="region of interest" description="Disordered" evidence="4">
    <location>
        <begin position="315"/>
        <end position="336"/>
    </location>
</feature>
<dbReference type="CDD" id="cd00053">
    <property type="entry name" value="EGF"/>
    <property type="match status" value="1"/>
</dbReference>
<keyword evidence="2 3" id="KW-1015">Disulfide bond</keyword>
<feature type="domain" description="EGF-like" evidence="7">
    <location>
        <begin position="170"/>
        <end position="213"/>
    </location>
</feature>
<dbReference type="PROSITE" id="PS01186">
    <property type="entry name" value="EGF_2"/>
    <property type="match status" value="1"/>
</dbReference>
<feature type="transmembrane region" description="Helical" evidence="5">
    <location>
        <begin position="342"/>
        <end position="367"/>
    </location>
</feature>
<feature type="chain" id="PRO_5005537255" description="EGF-like domain-containing protein" evidence="6">
    <location>
        <begin position="23"/>
        <end position="409"/>
    </location>
</feature>
<feature type="disulfide bond" evidence="3">
    <location>
        <begin position="182"/>
        <end position="199"/>
    </location>
</feature>
<keyword evidence="5" id="KW-0472">Membrane</keyword>